<keyword evidence="1" id="KW-0645">Protease</keyword>
<dbReference type="AlphaFoldDB" id="A0A1M6MQD5"/>
<dbReference type="GO" id="GO:0008237">
    <property type="term" value="F:metallopeptidase activity"/>
    <property type="evidence" value="ECO:0007669"/>
    <property type="project" value="UniProtKB-KW"/>
</dbReference>
<dbReference type="PROSITE" id="PS50249">
    <property type="entry name" value="MPN"/>
    <property type="match status" value="1"/>
</dbReference>
<keyword evidence="4" id="KW-0862">Zinc</keyword>
<sequence>MTNLFSLNEITVSYSRKSKLMDLPQITCSKDVYDLVYPSWIIDIDHRESFKILLLSRANRVLGISNMFTGGLSGVVVDPKLIFQTALKCNSSSIVLMHNHPSGNLVASDADFKITKKIVEIGKILDLPVLDHIIFTSESFYSLADKGEM</sequence>
<dbReference type="CDD" id="cd08071">
    <property type="entry name" value="MPN_DUF2466"/>
    <property type="match status" value="1"/>
</dbReference>
<evidence type="ECO:0000256" key="5">
    <source>
        <dbReference type="ARBA" id="ARBA00023049"/>
    </source>
</evidence>
<evidence type="ECO:0000313" key="8">
    <source>
        <dbReference type="Proteomes" id="UP000184050"/>
    </source>
</evidence>
<dbReference type="PROSITE" id="PS01302">
    <property type="entry name" value="UPF0758"/>
    <property type="match status" value="1"/>
</dbReference>
<gene>
    <name evidence="7" type="ORF">SAMN05444280_1353</name>
</gene>
<dbReference type="Pfam" id="PF04002">
    <property type="entry name" value="RadC"/>
    <property type="match status" value="1"/>
</dbReference>
<dbReference type="InterPro" id="IPR025657">
    <property type="entry name" value="RadC_JAB"/>
</dbReference>
<dbReference type="InterPro" id="IPR020891">
    <property type="entry name" value="UPF0758_CS"/>
</dbReference>
<dbReference type="GO" id="GO:0006508">
    <property type="term" value="P:proteolysis"/>
    <property type="evidence" value="ECO:0007669"/>
    <property type="project" value="UniProtKB-KW"/>
</dbReference>
<evidence type="ECO:0000313" key="7">
    <source>
        <dbReference type="EMBL" id="SHJ85619.1"/>
    </source>
</evidence>
<dbReference type="InterPro" id="IPR001405">
    <property type="entry name" value="UPF0758"/>
</dbReference>
<feature type="domain" description="MPN" evidence="6">
    <location>
        <begin position="25"/>
        <end position="149"/>
    </location>
</feature>
<dbReference type="OrthoDB" id="9804482at2"/>
<name>A0A1M6MQD5_9BACT</name>
<keyword evidence="5" id="KW-0482">Metalloprotease</keyword>
<evidence type="ECO:0000259" key="6">
    <source>
        <dbReference type="PROSITE" id="PS50249"/>
    </source>
</evidence>
<dbReference type="EMBL" id="FQZE01000035">
    <property type="protein sequence ID" value="SHJ85619.1"/>
    <property type="molecule type" value="Genomic_DNA"/>
</dbReference>
<organism evidence="7 8">
    <name type="scientific">Tangfeifania diversioriginum</name>
    <dbReference type="NCBI Taxonomy" id="1168035"/>
    <lineage>
        <taxon>Bacteria</taxon>
        <taxon>Pseudomonadati</taxon>
        <taxon>Bacteroidota</taxon>
        <taxon>Bacteroidia</taxon>
        <taxon>Marinilabiliales</taxon>
        <taxon>Prolixibacteraceae</taxon>
        <taxon>Tangfeifania</taxon>
    </lineage>
</organism>
<dbReference type="PANTHER" id="PTHR30471:SF3">
    <property type="entry name" value="UPF0758 PROTEIN YEES-RELATED"/>
    <property type="match status" value="1"/>
</dbReference>
<dbReference type="PANTHER" id="PTHR30471">
    <property type="entry name" value="DNA REPAIR PROTEIN RADC"/>
    <property type="match status" value="1"/>
</dbReference>
<evidence type="ECO:0000256" key="4">
    <source>
        <dbReference type="ARBA" id="ARBA00022833"/>
    </source>
</evidence>
<proteinExistence type="predicted"/>
<evidence type="ECO:0000256" key="1">
    <source>
        <dbReference type="ARBA" id="ARBA00022670"/>
    </source>
</evidence>
<keyword evidence="3" id="KW-0378">Hydrolase</keyword>
<accession>A0A1M6MQD5</accession>
<reference evidence="7 8" key="1">
    <citation type="submission" date="2016-11" db="EMBL/GenBank/DDBJ databases">
        <authorList>
            <person name="Jaros S."/>
            <person name="Januszkiewicz K."/>
            <person name="Wedrychowicz H."/>
        </authorList>
    </citation>
    <scope>NUCLEOTIDE SEQUENCE [LARGE SCALE GENOMIC DNA]</scope>
    <source>
        <strain evidence="7 8">DSM 27063</strain>
    </source>
</reference>
<dbReference type="GO" id="GO:0046872">
    <property type="term" value="F:metal ion binding"/>
    <property type="evidence" value="ECO:0007669"/>
    <property type="project" value="UniProtKB-KW"/>
</dbReference>
<dbReference type="Proteomes" id="UP000184050">
    <property type="component" value="Unassembled WGS sequence"/>
</dbReference>
<evidence type="ECO:0000256" key="3">
    <source>
        <dbReference type="ARBA" id="ARBA00022801"/>
    </source>
</evidence>
<dbReference type="InterPro" id="IPR037518">
    <property type="entry name" value="MPN"/>
</dbReference>
<keyword evidence="8" id="KW-1185">Reference proteome</keyword>
<evidence type="ECO:0000256" key="2">
    <source>
        <dbReference type="ARBA" id="ARBA00022723"/>
    </source>
</evidence>
<dbReference type="STRING" id="1168035.SAMN05444280_1353"/>
<keyword evidence="2" id="KW-0479">Metal-binding</keyword>
<protein>
    <submittedName>
        <fullName evidence="7">DNA repair protein RadC</fullName>
    </submittedName>
</protein>
<dbReference type="Gene3D" id="3.40.140.10">
    <property type="entry name" value="Cytidine Deaminase, domain 2"/>
    <property type="match status" value="1"/>
</dbReference>